<organism evidence="1 2">
    <name type="scientific">Acaulospora colombiana</name>
    <dbReference type="NCBI Taxonomy" id="27376"/>
    <lineage>
        <taxon>Eukaryota</taxon>
        <taxon>Fungi</taxon>
        <taxon>Fungi incertae sedis</taxon>
        <taxon>Mucoromycota</taxon>
        <taxon>Glomeromycotina</taxon>
        <taxon>Glomeromycetes</taxon>
        <taxon>Diversisporales</taxon>
        <taxon>Acaulosporaceae</taxon>
        <taxon>Acaulospora</taxon>
    </lineage>
</organism>
<proteinExistence type="predicted"/>
<accession>A0ACA9NDY9</accession>
<dbReference type="EMBL" id="CAJVPT010020903">
    <property type="protein sequence ID" value="CAG8651574.1"/>
    <property type="molecule type" value="Genomic_DNA"/>
</dbReference>
<dbReference type="Proteomes" id="UP000789525">
    <property type="component" value="Unassembled WGS sequence"/>
</dbReference>
<name>A0ACA9NDY9_9GLOM</name>
<evidence type="ECO:0000313" key="1">
    <source>
        <dbReference type="EMBL" id="CAG8651574.1"/>
    </source>
</evidence>
<protein>
    <submittedName>
        <fullName evidence="1">17202_t:CDS:1</fullName>
    </submittedName>
</protein>
<evidence type="ECO:0000313" key="2">
    <source>
        <dbReference type="Proteomes" id="UP000789525"/>
    </source>
</evidence>
<feature type="non-terminal residue" evidence="1">
    <location>
        <position position="1"/>
    </location>
</feature>
<comment type="caution">
    <text evidence="1">The sequence shown here is derived from an EMBL/GenBank/DDBJ whole genome shotgun (WGS) entry which is preliminary data.</text>
</comment>
<sequence length="226" mass="25773">LLLSSTSMANPSYSPTSPAKNKQNERPGQIHVKKSEPKSNTQSSSFKLGVVLMVSMATGSLVTFGGMRIYRQFFKRIRNSEFGDSRAKGYSPRSSVGDGDNFRLYHTPGFGWKSPLKFRSVPKDLNGKDTIHIRLMAVDAPEEALEWLRDHILNQQVWCQILRRDQYGRIVILSWVSLYFGARKFIIHYRLRQQSRTGWATVYNSINPEYGDLGKEHMLSLEAVAQ</sequence>
<keyword evidence="2" id="KW-1185">Reference proteome</keyword>
<gene>
    <name evidence="1" type="ORF">ACOLOM_LOCUS8267</name>
</gene>
<reference evidence="1" key="1">
    <citation type="submission" date="2021-06" db="EMBL/GenBank/DDBJ databases">
        <authorList>
            <person name="Kallberg Y."/>
            <person name="Tangrot J."/>
            <person name="Rosling A."/>
        </authorList>
    </citation>
    <scope>NUCLEOTIDE SEQUENCE</scope>
    <source>
        <strain evidence="1">CL356</strain>
    </source>
</reference>